<dbReference type="OrthoDB" id="5060023at2"/>
<keyword evidence="2" id="KW-1185">Reference proteome</keyword>
<name>A0A4R9AHD3_9MICO</name>
<comment type="caution">
    <text evidence="1">The sequence shown here is derived from an EMBL/GenBank/DDBJ whole genome shotgun (WGS) entry which is preliminary data.</text>
</comment>
<dbReference type="InterPro" id="IPR028953">
    <property type="entry name" value="Imm_IFT-like"/>
</dbReference>
<dbReference type="EMBL" id="SOHJ01000004">
    <property type="protein sequence ID" value="TFD61603.1"/>
    <property type="molecule type" value="Genomic_DNA"/>
</dbReference>
<evidence type="ECO:0000313" key="2">
    <source>
        <dbReference type="Proteomes" id="UP000298170"/>
    </source>
</evidence>
<evidence type="ECO:0000313" key="1">
    <source>
        <dbReference type="EMBL" id="TFD61603.1"/>
    </source>
</evidence>
<dbReference type="Proteomes" id="UP000298170">
    <property type="component" value="Unassembled WGS sequence"/>
</dbReference>
<reference evidence="1 2" key="1">
    <citation type="submission" date="2019-03" db="EMBL/GenBank/DDBJ databases">
        <title>Genomics of glacier-inhabiting Cryobacterium strains.</title>
        <authorList>
            <person name="Liu Q."/>
            <person name="Xin Y.-H."/>
        </authorList>
    </citation>
    <scope>NUCLEOTIDE SEQUENCE [LARGE SCALE GENOMIC DNA]</scope>
    <source>
        <strain evidence="1 2">Sr39</strain>
    </source>
</reference>
<protein>
    <submittedName>
        <fullName evidence="1">Uncharacterized protein</fullName>
    </submittedName>
</protein>
<accession>A0A4R9AHD3</accession>
<dbReference type="Pfam" id="PF15598">
    <property type="entry name" value="Imm61"/>
    <property type="match status" value="1"/>
</dbReference>
<organism evidence="1 2">
    <name type="scientific">Cryobacterium suzukii</name>
    <dbReference type="NCBI Taxonomy" id="1259198"/>
    <lineage>
        <taxon>Bacteria</taxon>
        <taxon>Bacillati</taxon>
        <taxon>Actinomycetota</taxon>
        <taxon>Actinomycetes</taxon>
        <taxon>Micrococcales</taxon>
        <taxon>Microbacteriaceae</taxon>
        <taxon>Cryobacterium</taxon>
    </lineage>
</organism>
<gene>
    <name evidence="1" type="ORF">E3T39_06065</name>
</gene>
<sequence length="166" mass="18270">MNPDMLSLPFREWAARAKHTVKLSAAEHAVMVANVGGEIRYYIRDGFSLTSAERSESERFMMSSSDLINIERYLAVELADDVRENEGLARLQIPGRMGEYAAGVIAREDNGTVTIVVGDRPPIRFVHGDPYRLQPDVQFSYFATASIPEIVESALSASGGPLFSTS</sequence>
<dbReference type="AlphaFoldDB" id="A0A4R9AHD3"/>
<proteinExistence type="predicted"/>